<keyword evidence="1" id="KW-0934">Plastid</keyword>
<geneLocation type="chloroplast" evidence="1"/>
<sequence>MWFRRIQLQENQEQRALPPFSARLFGLQNAGFKNE</sequence>
<keyword evidence="1" id="KW-0150">Chloroplast</keyword>
<gene>
    <name evidence="1" type="primary">orf56</name>
</gene>
<proteinExistence type="predicted"/>
<dbReference type="EMBL" id="MN477202">
    <property type="protein sequence ID" value="QGQ49196.1"/>
    <property type="molecule type" value="Genomic_DNA"/>
</dbReference>
<dbReference type="EMBL" id="MN477202">
    <property type="protein sequence ID" value="QGQ49189.1"/>
    <property type="molecule type" value="Genomic_DNA"/>
</dbReference>
<protein>
    <submittedName>
        <fullName evidence="1">Uncharacterized protein</fullName>
    </submittedName>
</protein>
<name>A0A650AZJ9_9ASPA</name>
<evidence type="ECO:0000313" key="1">
    <source>
        <dbReference type="EMBL" id="QGQ49196.1"/>
    </source>
</evidence>
<reference evidence="1" key="1">
    <citation type="submission" date="2019-09" db="EMBL/GenBank/DDBJ databases">
        <authorList>
            <person name="Ma S.-H."/>
        </authorList>
    </citation>
    <scope>NUCLEOTIDE SEQUENCE</scope>
</reference>
<accession>A0A650AZJ9</accession>
<organism evidence="1">
    <name type="scientific">Eria corneri</name>
    <dbReference type="NCBI Taxonomy" id="1211290"/>
    <lineage>
        <taxon>Eukaryota</taxon>
        <taxon>Viridiplantae</taxon>
        <taxon>Streptophyta</taxon>
        <taxon>Embryophyta</taxon>
        <taxon>Tracheophyta</taxon>
        <taxon>Spermatophyta</taxon>
        <taxon>Magnoliopsida</taxon>
        <taxon>Liliopsida</taxon>
        <taxon>Asparagales</taxon>
        <taxon>Orchidaceae</taxon>
        <taxon>Epidendroideae</taxon>
        <taxon>Podochileae</taxon>
        <taxon>Eria</taxon>
    </lineage>
</organism>
<dbReference type="AlphaFoldDB" id="A0A650AZJ9"/>